<protein>
    <submittedName>
        <fullName evidence="2">Uncharacterized protein</fullName>
    </submittedName>
</protein>
<organism evidence="2 3">
    <name type="scientific">Candidatus Promineifilum breve</name>
    <dbReference type="NCBI Taxonomy" id="1806508"/>
    <lineage>
        <taxon>Bacteria</taxon>
        <taxon>Bacillati</taxon>
        <taxon>Chloroflexota</taxon>
        <taxon>Ardenticatenia</taxon>
        <taxon>Candidatus Promineifilales</taxon>
        <taxon>Candidatus Promineifilaceae</taxon>
        <taxon>Candidatus Promineifilum</taxon>
    </lineage>
</organism>
<dbReference type="EMBL" id="LN890655">
    <property type="protein sequence ID" value="CUS01905.1"/>
    <property type="molecule type" value="Genomic_DNA"/>
</dbReference>
<evidence type="ECO:0000256" key="1">
    <source>
        <dbReference type="SAM" id="Phobius"/>
    </source>
</evidence>
<name>A0A160T0G4_9CHLR</name>
<feature type="transmembrane region" description="Helical" evidence="1">
    <location>
        <begin position="6"/>
        <end position="28"/>
    </location>
</feature>
<keyword evidence="1" id="KW-0812">Transmembrane</keyword>
<dbReference type="Proteomes" id="UP000215027">
    <property type="component" value="Chromosome I"/>
</dbReference>
<evidence type="ECO:0000313" key="2">
    <source>
        <dbReference type="EMBL" id="CUS01905.1"/>
    </source>
</evidence>
<keyword evidence="1" id="KW-0472">Membrane</keyword>
<feature type="transmembrane region" description="Helical" evidence="1">
    <location>
        <begin position="67"/>
        <end position="88"/>
    </location>
</feature>
<accession>A0A160T0G4</accession>
<keyword evidence="1" id="KW-1133">Transmembrane helix</keyword>
<reference evidence="2" key="1">
    <citation type="submission" date="2016-01" db="EMBL/GenBank/DDBJ databases">
        <authorList>
            <person name="Mcilroy J.S."/>
            <person name="Karst M S."/>
            <person name="Albertsen M."/>
        </authorList>
    </citation>
    <scope>NUCLEOTIDE SEQUENCE</scope>
    <source>
        <strain evidence="2">Cfx-K</strain>
    </source>
</reference>
<dbReference type="RefSeq" id="WP_095041581.1">
    <property type="nucleotide sequence ID" value="NZ_LN890655.1"/>
</dbReference>
<sequence>MTVELLIRLTLIALGILFLLLAAAGALLELAQRSRLEGVGSNPLDGITKLLEALKALFATLAAAPRWLGMGGFGVLLILLGAFLPLGFLN</sequence>
<evidence type="ECO:0000313" key="3">
    <source>
        <dbReference type="Proteomes" id="UP000215027"/>
    </source>
</evidence>
<dbReference type="KEGG" id="pbf:CFX0092_A0024"/>
<dbReference type="AlphaFoldDB" id="A0A160T0G4"/>
<proteinExistence type="predicted"/>
<gene>
    <name evidence="2" type="ORF">CFX0092_A0024</name>
</gene>
<keyword evidence="3" id="KW-1185">Reference proteome</keyword>